<evidence type="ECO:0000256" key="9">
    <source>
        <dbReference type="ARBA" id="ARBA00048679"/>
    </source>
</evidence>
<dbReference type="GeneID" id="106978902"/>
<keyword evidence="7" id="KW-0393">Immunoglobulin domain</keyword>
<dbReference type="InterPro" id="IPR013783">
    <property type="entry name" value="Ig-like_fold"/>
</dbReference>
<sequence>MLLDFFKSSVLDLDKIQEKKWPRYRFYFDEETEAQRGWDTLADDASKECSQNVNPALPLFLPVTCISGRSGQSRVASCALLVRKGRRFTRHVRMTDSGGPQRRTLCFLSTLLSQKVPEKSDAVLRCMISGQPKPEVTWYKNGRAIDECGIVSSYEFFQNQYIHLLHLYRCTPDDTAVYQISAKNCSGMICCSASIEVKCSAENPQLSPNPKGGGDTGWKHATESSMQEEANQLDEKEHPRRGEESVPSGSPRSADSPSSKFGCSSSLRLLANNDTGASGSENPLDVKGARRTEEARDPDNTEEVADGWLSSKSSNIPDKQHVYCHRAVHSKGSRPVDGALNSDGPLEDVLKSGHPNPRVQKYISFSLPLAVAATSDGPGDRATIQQQGSPQVSSEDSDSDYELCPEITLTCTEEFSDDDLEYLECSDVMTDYSNAVWQRDLQGTGQVFLLESNDEEMEFGSCGPGGREHFLSEMGCGPRVSDDMGPMDATSGFCGNHSQPQEVGVRSSQASTHSPSSLQTGMILTLGPHRDVTSTVTDQARCKLPTASEAAENDYPGIRRETRDSHQAGEEFTSDNLLNMDKAVTETAMKRLSGELENSGVDQWLEIAAEKKVGDEVSLSKRGSEIPAGVRRPEAKGQPKKLSPNLKESTTEATLNLLYPKEPVKRPLAQSDKRDGPHAKAEAVDWNSQFRAGECAVPAQAEQEAKTLRIPLGPPPQGGNSNFEGEGVLVGTLFETSGVPDGSAHPQVQIQEPVRGRDTLSRMPAFSEPAGEPSAPPGTTTNSLPNLEFPNKEYASLAQYLELESCTRCPQHGGNQDRKDRALGRSWEDLGHELSIPDASNENRSPRELSALLPQEGSADPGEPKPLSVASPEPTDTITTLETAGGGPRGREAACVLELLEARGQRTWPTMDSPAGASPDKYSPHEICSTDLASAKSQSEVSDLCSPDDKTPGILFQTRGSEPRQPPCKSAKERDSAMPPLFTSVFTWNLSQKASEGGTGKNLAAVENFTSTLVSTVRAGQERPGPSNSGGLEGKQPLRSENSSFVQLAEGSNEGPSNGGPDTTDTSARNGSGVMFPCETPTTFTAHLEGLQVARESGGTWLPVTMAPKVHPAKYLPVSIAENSLADGPKRSSPQAPDENILHLTSHAQLGHILSDSKTESLKEPFGMAPRGPGVPIHVPRLPEVEGFCSRSFCSRPLQTGNQSGDKSLTVDRADNRSLEEDFQEKESERTQRIQHESLPPQSFPSEGGFQERWPMTAVAQGAIHPVPLDHLSANSREESGQSSDLGPTVCKVAHATVEDDGQALSHTPPLSDIFLEGSRESGPGLWKAGRKLKIITLEAPISEDWLPRPQTGSECKELEAGPVIPDRVWALSDVLKAHSPQAESGPALANNRETHVSEKRASCAYWSSLSSQYLSQPRLLESSVDPVDEKELPVTDLSSETSKTGEKENMSNVSENREENQIKDHAAFLKQFLTCPKVVESSVGPTDEAGVMVCTRAGTPGPSESTPAIIREESKLNDGNMGQRLEVQPAILQVPRPDEGRETIPSGCGISQIQEGRKRSLREAEQSKNNKAEPVFSTSPPSNCLAVMTHASVGVDSQNSTGQVHDVPENDLVEPRNRQYARSDSKEREAVESECGKPSPSSSGLAPLPCASSPKGNTANFSLSHTIREAQREEPHTGETKHVSTSGSPAVTSASGSGECASEKAPKILQHPCQQGSNLGCGRRTREENLGHMAARTLRFPKAPPAGSGSEEVKKPETSGGGHLAEGVKKKILSRVAALRLRLEEKENVLKSPSFLKKIPKLETPASCTEEEKDAKKPPCKREGKAPILLKKIQAEMFPDHSGNVKLSCQFAEIHEDSTVWWTKDSKSVAQVQRRADDTSAVSLAVVQAGQKDQGIYRCCIKNSYGKATAEFNLTAEVLKQLASQQDIKGCEEIEFSQLIFREDFLRDSYFGDHLRGQIATEELHFGEGVHRKAFRSKVMQGLMPVFQPGHACVLKVHNAVAYGTRNNDELIQRNYKLAAQECYVQNTARYYAKIYAAEAQPLEGFGEVPEIIPIFLIHRPENNIPYATVEEELIGEFVKYSIRDGKEINFLRRESEAGQKCCTFQHWVYQRTSGCLLVTDMQGVGMKLTDVGIATLAKGYKGFKGNCSMTFIDQFKALHQCNKYCKMLGLTSLQNNSQKQKKPAVTKSRIQPNSTTVKKMASGSPAGKKTSHPL</sequence>
<evidence type="ECO:0000256" key="6">
    <source>
        <dbReference type="ARBA" id="ARBA00023157"/>
    </source>
</evidence>
<feature type="compositionally biased region" description="Polar residues" evidence="10">
    <location>
        <begin position="383"/>
        <end position="394"/>
    </location>
</feature>
<evidence type="ECO:0000256" key="3">
    <source>
        <dbReference type="ARBA" id="ARBA00022527"/>
    </source>
</evidence>
<feature type="region of interest" description="Disordered" evidence="10">
    <location>
        <begin position="939"/>
        <end position="976"/>
    </location>
</feature>
<feature type="compositionally biased region" description="Polar residues" evidence="10">
    <location>
        <begin position="1197"/>
        <end position="1207"/>
    </location>
</feature>
<organism evidence="13 14">
    <name type="scientific">Acinonyx jubatus</name>
    <name type="common">Cheetah</name>
    <dbReference type="NCBI Taxonomy" id="32536"/>
    <lineage>
        <taxon>Eukaryota</taxon>
        <taxon>Metazoa</taxon>
        <taxon>Chordata</taxon>
        <taxon>Craniata</taxon>
        <taxon>Vertebrata</taxon>
        <taxon>Euteleostomi</taxon>
        <taxon>Mammalia</taxon>
        <taxon>Eutheria</taxon>
        <taxon>Laurasiatheria</taxon>
        <taxon>Carnivora</taxon>
        <taxon>Feliformia</taxon>
        <taxon>Felidae</taxon>
        <taxon>Felinae</taxon>
        <taxon>Acinonyx</taxon>
    </lineage>
</organism>
<evidence type="ECO:0000313" key="14">
    <source>
        <dbReference type="RefSeq" id="XP_053061736.1"/>
    </source>
</evidence>
<feature type="region of interest" description="Disordered" evidence="10">
    <location>
        <begin position="374"/>
        <end position="399"/>
    </location>
</feature>
<feature type="compositionally biased region" description="Basic and acidic residues" evidence="10">
    <location>
        <begin position="1614"/>
        <end position="1636"/>
    </location>
</feature>
<dbReference type="EC" id="2.7.11.1" evidence="2"/>
<dbReference type="InterPro" id="IPR011009">
    <property type="entry name" value="Kinase-like_dom_sf"/>
</dbReference>
<feature type="compositionally biased region" description="Polar residues" evidence="10">
    <location>
        <begin position="1656"/>
        <end position="1666"/>
    </location>
</feature>
<feature type="region of interest" description="Disordered" evidence="10">
    <location>
        <begin position="613"/>
        <end position="652"/>
    </location>
</feature>
<reference evidence="14" key="1">
    <citation type="submission" date="2025-08" db="UniProtKB">
        <authorList>
            <consortium name="RefSeq"/>
        </authorList>
    </citation>
    <scope>IDENTIFICATION</scope>
    <source>
        <tissue evidence="14">Blood</tissue>
    </source>
</reference>
<proteinExistence type="inferred from homology"/>
<dbReference type="PROSITE" id="PS51158">
    <property type="entry name" value="ALPHA_KINASE"/>
    <property type="match status" value="1"/>
</dbReference>
<feature type="domain" description="Ig-like" evidence="11">
    <location>
        <begin position="1828"/>
        <end position="1916"/>
    </location>
</feature>
<feature type="domain" description="Ig-like" evidence="11">
    <location>
        <begin position="100"/>
        <end position="207"/>
    </location>
</feature>
<feature type="compositionally biased region" description="Basic and acidic residues" evidence="10">
    <location>
        <begin position="1444"/>
        <end position="1460"/>
    </location>
</feature>
<dbReference type="SMART" id="SM00409">
    <property type="entry name" value="IG"/>
    <property type="match status" value="2"/>
</dbReference>
<feature type="region of interest" description="Disordered" evidence="10">
    <location>
        <begin position="202"/>
        <end position="316"/>
    </location>
</feature>
<feature type="domain" description="Alpha-type protein kinase" evidence="12">
    <location>
        <begin position="1943"/>
        <end position="2175"/>
    </location>
</feature>
<evidence type="ECO:0000256" key="5">
    <source>
        <dbReference type="ARBA" id="ARBA00022777"/>
    </source>
</evidence>
<accession>A0ABM3NQM8</accession>
<feature type="region of interest" description="Disordered" evidence="10">
    <location>
        <begin position="1597"/>
        <end position="1765"/>
    </location>
</feature>
<feature type="region of interest" description="Disordered" evidence="10">
    <location>
        <begin position="330"/>
        <end position="354"/>
    </location>
</feature>
<feature type="compositionally biased region" description="Low complexity" evidence="10">
    <location>
        <begin position="247"/>
        <end position="259"/>
    </location>
</feature>
<evidence type="ECO:0000256" key="2">
    <source>
        <dbReference type="ARBA" id="ARBA00012513"/>
    </source>
</evidence>
<keyword evidence="6" id="KW-1015">Disulfide bond</keyword>
<dbReference type="PANTHER" id="PTHR47091:SF2">
    <property type="entry name" value="ALPHA-PROTEIN KINASE 2"/>
    <property type="match status" value="1"/>
</dbReference>
<feature type="compositionally biased region" description="Basic and acidic residues" evidence="10">
    <location>
        <begin position="1209"/>
        <end position="1236"/>
    </location>
</feature>
<keyword evidence="3" id="KW-0723">Serine/threonine-protein kinase</keyword>
<evidence type="ECO:0000259" key="12">
    <source>
        <dbReference type="PROSITE" id="PS51158"/>
    </source>
</evidence>
<protein>
    <recommendedName>
        <fullName evidence="2">non-specific serine/threonine protein kinase</fullName>
        <ecNumber evidence="2">2.7.11.1</ecNumber>
    </recommendedName>
</protein>
<feature type="region of interest" description="Disordered" evidence="10">
    <location>
        <begin position="1196"/>
        <end position="1247"/>
    </location>
</feature>
<keyword evidence="5 14" id="KW-0418">Kinase</keyword>
<feature type="region of interest" description="Disordered" evidence="10">
    <location>
        <begin position="1537"/>
        <end position="1584"/>
    </location>
</feature>
<dbReference type="InterPro" id="IPR003598">
    <property type="entry name" value="Ig_sub2"/>
</dbReference>
<feature type="compositionally biased region" description="Polar residues" evidence="10">
    <location>
        <begin position="261"/>
        <end position="281"/>
    </location>
</feature>
<dbReference type="PROSITE" id="PS50835">
    <property type="entry name" value="IG_LIKE"/>
    <property type="match status" value="2"/>
</dbReference>
<evidence type="ECO:0000256" key="4">
    <source>
        <dbReference type="ARBA" id="ARBA00022679"/>
    </source>
</evidence>
<comment type="catalytic activity">
    <reaction evidence="8">
        <text>L-threonyl-[protein] + ATP = O-phospho-L-threonyl-[protein] + ADP + H(+)</text>
        <dbReference type="Rhea" id="RHEA:46608"/>
        <dbReference type="Rhea" id="RHEA-COMP:11060"/>
        <dbReference type="Rhea" id="RHEA-COMP:11605"/>
        <dbReference type="ChEBI" id="CHEBI:15378"/>
        <dbReference type="ChEBI" id="CHEBI:30013"/>
        <dbReference type="ChEBI" id="CHEBI:30616"/>
        <dbReference type="ChEBI" id="CHEBI:61977"/>
        <dbReference type="ChEBI" id="CHEBI:456216"/>
        <dbReference type="EC" id="2.7.11.1"/>
    </reaction>
</comment>
<evidence type="ECO:0000256" key="7">
    <source>
        <dbReference type="ARBA" id="ARBA00023319"/>
    </source>
</evidence>
<comment type="similarity">
    <text evidence="1">Belongs to the protein kinase superfamily. Alpha-type protein kinase family. ALPK subfamily.</text>
</comment>
<feature type="compositionally biased region" description="Basic and acidic residues" evidence="10">
    <location>
        <begin position="1556"/>
        <end position="1572"/>
    </location>
</feature>
<feature type="compositionally biased region" description="Basic and acidic residues" evidence="10">
    <location>
        <begin position="287"/>
        <end position="299"/>
    </location>
</feature>
<keyword evidence="4" id="KW-0808">Transferase</keyword>
<dbReference type="Pfam" id="PF07679">
    <property type="entry name" value="I-set"/>
    <property type="match status" value="2"/>
</dbReference>
<feature type="region of interest" description="Disordered" evidence="10">
    <location>
        <begin position="1425"/>
        <end position="1460"/>
    </location>
</feature>
<dbReference type="Gene3D" id="2.60.40.10">
    <property type="entry name" value="Immunoglobulins"/>
    <property type="match status" value="2"/>
</dbReference>
<dbReference type="CDD" id="cd16974">
    <property type="entry name" value="Alpha_kinase_ALPK2"/>
    <property type="match status" value="1"/>
</dbReference>
<evidence type="ECO:0000256" key="8">
    <source>
        <dbReference type="ARBA" id="ARBA00047899"/>
    </source>
</evidence>
<dbReference type="SMART" id="SM00811">
    <property type="entry name" value="Alpha_kinase"/>
    <property type="match status" value="1"/>
</dbReference>
<dbReference type="Proteomes" id="UP001652583">
    <property type="component" value="Chromosome D3"/>
</dbReference>
<dbReference type="GO" id="GO:0016301">
    <property type="term" value="F:kinase activity"/>
    <property type="evidence" value="ECO:0007669"/>
    <property type="project" value="UniProtKB-KW"/>
</dbReference>
<comment type="catalytic activity">
    <reaction evidence="9">
        <text>L-seryl-[protein] + ATP = O-phospho-L-seryl-[protein] + ADP + H(+)</text>
        <dbReference type="Rhea" id="RHEA:17989"/>
        <dbReference type="Rhea" id="RHEA-COMP:9863"/>
        <dbReference type="Rhea" id="RHEA-COMP:11604"/>
        <dbReference type="ChEBI" id="CHEBI:15378"/>
        <dbReference type="ChEBI" id="CHEBI:29999"/>
        <dbReference type="ChEBI" id="CHEBI:30616"/>
        <dbReference type="ChEBI" id="CHEBI:83421"/>
        <dbReference type="ChEBI" id="CHEBI:456216"/>
        <dbReference type="EC" id="2.7.11.1"/>
    </reaction>
</comment>
<dbReference type="SUPFAM" id="SSF56112">
    <property type="entry name" value="Protein kinase-like (PK-like)"/>
    <property type="match status" value="1"/>
</dbReference>
<dbReference type="InterPro" id="IPR007110">
    <property type="entry name" value="Ig-like_dom"/>
</dbReference>
<dbReference type="SMART" id="SM00408">
    <property type="entry name" value="IGc2"/>
    <property type="match status" value="2"/>
</dbReference>
<feature type="compositionally biased region" description="Polar residues" evidence="10">
    <location>
        <begin position="2190"/>
        <end position="2199"/>
    </location>
</feature>
<dbReference type="InterPro" id="IPR013098">
    <property type="entry name" value="Ig_I-set"/>
</dbReference>
<feature type="region of interest" description="Disordered" evidence="10">
    <location>
        <begin position="854"/>
        <end position="890"/>
    </location>
</feature>
<keyword evidence="13" id="KW-1185">Reference proteome</keyword>
<feature type="compositionally biased region" description="Basic and acidic residues" evidence="10">
    <location>
        <begin position="1667"/>
        <end position="1683"/>
    </location>
</feature>
<evidence type="ECO:0000313" key="13">
    <source>
        <dbReference type="Proteomes" id="UP001652583"/>
    </source>
</evidence>
<feature type="compositionally biased region" description="Polar residues" evidence="10">
    <location>
        <begin position="1684"/>
        <end position="1697"/>
    </location>
</feature>
<dbReference type="RefSeq" id="XP_053061736.1">
    <property type="nucleotide sequence ID" value="XM_053205761.1"/>
</dbReference>
<dbReference type="InterPro" id="IPR004166">
    <property type="entry name" value="a-kinase_dom"/>
</dbReference>
<feature type="region of interest" description="Disordered" evidence="10">
    <location>
        <begin position="762"/>
        <end position="788"/>
    </location>
</feature>
<evidence type="ECO:0000259" key="11">
    <source>
        <dbReference type="PROSITE" id="PS50835"/>
    </source>
</evidence>
<feature type="compositionally biased region" description="Basic and acidic residues" evidence="10">
    <location>
        <begin position="233"/>
        <end position="244"/>
    </location>
</feature>
<dbReference type="Gene3D" id="3.20.200.10">
    <property type="entry name" value="MHCK/EF2 kinase"/>
    <property type="match status" value="1"/>
</dbReference>
<feature type="compositionally biased region" description="Basic and acidic residues" evidence="10">
    <location>
        <begin position="613"/>
        <end position="624"/>
    </location>
</feature>
<name>A0ABM3NQM8_ACIJB</name>
<evidence type="ECO:0000256" key="1">
    <source>
        <dbReference type="ARBA" id="ARBA00008651"/>
    </source>
</evidence>
<dbReference type="PANTHER" id="PTHR47091">
    <property type="entry name" value="ALPHA-PROTEIN KINASE 2-RELATED"/>
    <property type="match status" value="1"/>
</dbReference>
<gene>
    <name evidence="14" type="primary">ALPK2</name>
</gene>
<feature type="compositionally biased region" description="Low complexity" evidence="10">
    <location>
        <begin position="1639"/>
        <end position="1655"/>
    </location>
</feature>
<dbReference type="InterPro" id="IPR036179">
    <property type="entry name" value="Ig-like_dom_sf"/>
</dbReference>
<dbReference type="Pfam" id="PF02816">
    <property type="entry name" value="Alpha_kinase"/>
    <property type="match status" value="1"/>
</dbReference>
<dbReference type="SUPFAM" id="SSF48726">
    <property type="entry name" value="Immunoglobulin"/>
    <property type="match status" value="2"/>
</dbReference>
<dbReference type="InterPro" id="IPR003599">
    <property type="entry name" value="Ig_sub"/>
</dbReference>
<evidence type="ECO:0000256" key="10">
    <source>
        <dbReference type="SAM" id="MobiDB-lite"/>
    </source>
</evidence>
<feature type="compositionally biased region" description="Polar residues" evidence="10">
    <location>
        <begin position="1054"/>
        <end position="1070"/>
    </location>
</feature>
<feature type="region of interest" description="Disordered" evidence="10">
    <location>
        <begin position="2178"/>
        <end position="2216"/>
    </location>
</feature>
<feature type="region of interest" description="Disordered" evidence="10">
    <location>
        <begin position="1016"/>
        <end position="1080"/>
    </location>
</feature>